<dbReference type="SUPFAM" id="SSF51735">
    <property type="entry name" value="NAD(P)-binding Rossmann-fold domains"/>
    <property type="match status" value="1"/>
</dbReference>
<feature type="region of interest" description="Disordered" evidence="6">
    <location>
        <begin position="61"/>
        <end position="80"/>
    </location>
</feature>
<comment type="catalytic activity">
    <reaction evidence="4">
        <text>a (2E,4E)-dienoyl-CoA + NADPH + H(+) = a 4,5-saturated-(3E)-enoyl-CoA + NADP(+)</text>
        <dbReference type="Rhea" id="RHEA:45912"/>
        <dbReference type="ChEBI" id="CHEBI:15378"/>
        <dbReference type="ChEBI" id="CHEBI:57783"/>
        <dbReference type="ChEBI" id="CHEBI:58349"/>
        <dbReference type="ChEBI" id="CHEBI:85101"/>
        <dbReference type="ChEBI" id="CHEBI:85493"/>
        <dbReference type="EC" id="1.3.1.124"/>
    </reaction>
</comment>
<keyword evidence="8" id="KW-1185">Reference proteome</keyword>
<dbReference type="PANTHER" id="PTHR43296">
    <property type="entry name" value="PEROXISOMAL 2,4-DIENOYL-COA REDUCTASE"/>
    <property type="match status" value="1"/>
</dbReference>
<dbReference type="InterPro" id="IPR002347">
    <property type="entry name" value="SDR_fam"/>
</dbReference>
<dbReference type="GO" id="GO:0008670">
    <property type="term" value="F:2,4-dienoyl-CoA reductase (NADPH) activity"/>
    <property type="evidence" value="ECO:0007669"/>
    <property type="project" value="InterPro"/>
</dbReference>
<keyword evidence="2" id="KW-0560">Oxidoreductase</keyword>
<name>A0AAN6M4X0_9PLEO</name>
<dbReference type="GO" id="GO:0005777">
    <property type="term" value="C:peroxisome"/>
    <property type="evidence" value="ECO:0007669"/>
    <property type="project" value="TreeGrafter"/>
</dbReference>
<dbReference type="Proteomes" id="UP001280581">
    <property type="component" value="Unassembled WGS sequence"/>
</dbReference>
<evidence type="ECO:0000313" key="8">
    <source>
        <dbReference type="Proteomes" id="UP001280581"/>
    </source>
</evidence>
<evidence type="ECO:0000313" key="7">
    <source>
        <dbReference type="EMBL" id="KAK3214181.1"/>
    </source>
</evidence>
<sequence length="417" mass="44283">MQSLRSLAQLSRISAAAGRIRVIVPEIPSLGPSLLPRWRAVAKHNVINRLHRHSNLHISSALRRSSETEGQTEGPLWKTPRTMPMDKYEYDLRPVFATATMAACHGGVSKKRMLTRGSCPTTDNKVVFCTGGAGSICSAQVRAMVHLGANACIIGRNVEKTENMAKDIATARKGAKVLGLGAVDVRKPEALVAAAERCAKELGSIDFVIAGAAGNFLATIDQLSPNALKSVMDIDVLGSYNTVKATLPYLVESANKYKVDGKTRPKAGTGGRIIFVSATLHYSGTPLQSHVSIAKAGVDAMSVSVAIEQGPKGITSNVIAPGPIADTEGMARLATDASRKETPRLIPSQRMGYVKEIADATIYLFSDAGNFVNGETIVVDGGQWHTQAVDKGAFKYPDFLLSGETVSGVAGMKKSKL</sequence>
<dbReference type="EC" id="1.3.1.124" evidence="3"/>
<dbReference type="Gene3D" id="3.40.50.720">
    <property type="entry name" value="NAD(P)-binding Rossmann-like Domain"/>
    <property type="match status" value="1"/>
</dbReference>
<accession>A0AAN6M4X0</accession>
<reference evidence="7 8" key="1">
    <citation type="submission" date="2021-02" db="EMBL/GenBank/DDBJ databases">
        <title>Genome assembly of Pseudopithomyces chartarum.</title>
        <authorList>
            <person name="Jauregui R."/>
            <person name="Singh J."/>
            <person name="Voisey C."/>
        </authorList>
    </citation>
    <scope>NUCLEOTIDE SEQUENCE [LARGE SCALE GENOMIC DNA]</scope>
    <source>
        <strain evidence="7 8">AGR01</strain>
    </source>
</reference>
<comment type="catalytic activity">
    <reaction evidence="5">
        <text>a (2E,4Z)-dienoyl-CoA + NADPH + H(+) = a 4,5-saturated-(3E)-enoyl-CoA + NADP(+)</text>
        <dbReference type="Rhea" id="RHEA:61892"/>
        <dbReference type="ChEBI" id="CHEBI:15378"/>
        <dbReference type="ChEBI" id="CHEBI:57783"/>
        <dbReference type="ChEBI" id="CHEBI:58349"/>
        <dbReference type="ChEBI" id="CHEBI:85099"/>
        <dbReference type="ChEBI" id="CHEBI:85493"/>
        <dbReference type="EC" id="1.3.1.124"/>
    </reaction>
</comment>
<evidence type="ECO:0000256" key="5">
    <source>
        <dbReference type="ARBA" id="ARBA00048340"/>
    </source>
</evidence>
<dbReference type="EMBL" id="WVTA01000004">
    <property type="protein sequence ID" value="KAK3214181.1"/>
    <property type="molecule type" value="Genomic_DNA"/>
</dbReference>
<dbReference type="CDD" id="cd05369">
    <property type="entry name" value="TER_DECR_SDR_a"/>
    <property type="match status" value="1"/>
</dbReference>
<dbReference type="Pfam" id="PF13561">
    <property type="entry name" value="adh_short_C2"/>
    <property type="match status" value="1"/>
</dbReference>
<dbReference type="PANTHER" id="PTHR43296:SF2">
    <property type="entry name" value="PEROXISOMAL 2,4-DIENOYL-COA REDUCTASE [(3E)-ENOYL-COA-PRODUCING]"/>
    <property type="match status" value="1"/>
</dbReference>
<evidence type="ECO:0000256" key="6">
    <source>
        <dbReference type="SAM" id="MobiDB-lite"/>
    </source>
</evidence>
<dbReference type="AlphaFoldDB" id="A0AAN6M4X0"/>
<proteinExistence type="predicted"/>
<dbReference type="InterPro" id="IPR045017">
    <property type="entry name" value="DECR2-like"/>
</dbReference>
<protein>
    <recommendedName>
        <fullName evidence="3">2,4-dienoyl-CoA reductase [(3E)-enoyl-CoA-producing]</fullName>
        <ecNumber evidence="3">1.3.1.124</ecNumber>
    </recommendedName>
</protein>
<comment type="caution">
    <text evidence="7">The sequence shown here is derived from an EMBL/GenBank/DDBJ whole genome shotgun (WGS) entry which is preliminary data.</text>
</comment>
<dbReference type="InterPro" id="IPR036291">
    <property type="entry name" value="NAD(P)-bd_dom_sf"/>
</dbReference>
<evidence type="ECO:0000256" key="4">
    <source>
        <dbReference type="ARBA" id="ARBA00048009"/>
    </source>
</evidence>
<keyword evidence="1" id="KW-0521">NADP</keyword>
<dbReference type="PRINTS" id="PR00081">
    <property type="entry name" value="GDHRDH"/>
</dbReference>
<evidence type="ECO:0000256" key="2">
    <source>
        <dbReference type="ARBA" id="ARBA00023002"/>
    </source>
</evidence>
<evidence type="ECO:0000256" key="1">
    <source>
        <dbReference type="ARBA" id="ARBA00022857"/>
    </source>
</evidence>
<dbReference type="GO" id="GO:0009062">
    <property type="term" value="P:fatty acid catabolic process"/>
    <property type="evidence" value="ECO:0007669"/>
    <property type="project" value="InterPro"/>
</dbReference>
<gene>
    <name evidence="7" type="ORF">GRF29_28g2260267</name>
</gene>
<organism evidence="7 8">
    <name type="scientific">Pseudopithomyces chartarum</name>
    <dbReference type="NCBI Taxonomy" id="1892770"/>
    <lineage>
        <taxon>Eukaryota</taxon>
        <taxon>Fungi</taxon>
        <taxon>Dikarya</taxon>
        <taxon>Ascomycota</taxon>
        <taxon>Pezizomycotina</taxon>
        <taxon>Dothideomycetes</taxon>
        <taxon>Pleosporomycetidae</taxon>
        <taxon>Pleosporales</taxon>
        <taxon>Massarineae</taxon>
        <taxon>Didymosphaeriaceae</taxon>
        <taxon>Pseudopithomyces</taxon>
    </lineage>
</organism>
<evidence type="ECO:0000256" key="3">
    <source>
        <dbReference type="ARBA" id="ARBA00026117"/>
    </source>
</evidence>